<proteinExistence type="predicted"/>
<reference evidence="1 2" key="1">
    <citation type="journal article" date="2016" name="Proc. Natl. Acad. Sci. U.S.A.">
        <title>Lipid metabolic changes in an early divergent fungus govern the establishment of a mutualistic symbiosis with endobacteria.</title>
        <authorList>
            <person name="Lastovetsky O.A."/>
            <person name="Gaspar M.L."/>
            <person name="Mondo S.J."/>
            <person name="LaButti K.M."/>
            <person name="Sandor L."/>
            <person name="Grigoriev I.V."/>
            <person name="Henry S.A."/>
            <person name="Pawlowska T.E."/>
        </authorList>
    </citation>
    <scope>NUCLEOTIDE SEQUENCE [LARGE SCALE GENOMIC DNA]</scope>
    <source>
        <strain evidence="1 2">ATCC 11559</strain>
    </source>
</reference>
<organism evidence="1 2">
    <name type="scientific">Rhizopus microsporus</name>
    <dbReference type="NCBI Taxonomy" id="58291"/>
    <lineage>
        <taxon>Eukaryota</taxon>
        <taxon>Fungi</taxon>
        <taxon>Fungi incertae sedis</taxon>
        <taxon>Mucoromycota</taxon>
        <taxon>Mucoromycotina</taxon>
        <taxon>Mucoromycetes</taxon>
        <taxon>Mucorales</taxon>
        <taxon>Mucorineae</taxon>
        <taxon>Rhizopodaceae</taxon>
        <taxon>Rhizopus</taxon>
    </lineage>
</organism>
<dbReference type="EMBL" id="KV921513">
    <property type="protein sequence ID" value="ORE13753.1"/>
    <property type="molecule type" value="Genomic_DNA"/>
</dbReference>
<dbReference type="AlphaFoldDB" id="A0A1X0RNU9"/>
<evidence type="ECO:0000313" key="2">
    <source>
        <dbReference type="Proteomes" id="UP000242381"/>
    </source>
</evidence>
<gene>
    <name evidence="1" type="ORF">BCV71DRAFT_239022</name>
</gene>
<name>A0A1X0RNU9_RHIZD</name>
<dbReference type="Proteomes" id="UP000242381">
    <property type="component" value="Unassembled WGS sequence"/>
</dbReference>
<sequence length="210" mass="23355">MPTITNQGLGSKTLSLCLSKLAIDQIYRYPWHTKSVATAFAAASAGCLEGDHDNVLNILRVCLTGHTSLNVIRYTSDHTSLSSFCILCRFFSTSFLQVLVFPQDQLQYGCLSQETNSQGGSFPSLTQLYQAIFSLVRLLIALHFFYPCEQTVAVKCAGLSVTLEGQSFKSCVNAFPEERGNRVNSENQGKLRKDLQYMNNAERYTEIPIT</sequence>
<evidence type="ECO:0000313" key="1">
    <source>
        <dbReference type="EMBL" id="ORE13753.1"/>
    </source>
</evidence>
<protein>
    <submittedName>
        <fullName evidence="1">Uncharacterized protein</fullName>
    </submittedName>
</protein>
<accession>A0A1X0RNU9</accession>